<dbReference type="InterPro" id="IPR004104">
    <property type="entry name" value="Gfo/Idh/MocA-like_OxRdtase_C"/>
</dbReference>
<dbReference type="SUPFAM" id="SSF55347">
    <property type="entry name" value="Glyceraldehyde-3-phosphate dehydrogenase-like, C-terminal domain"/>
    <property type="match status" value="1"/>
</dbReference>
<proteinExistence type="predicted"/>
<dbReference type="RefSeq" id="WP_249698722.1">
    <property type="nucleotide sequence ID" value="NZ_JAMFLX010000007.1"/>
</dbReference>
<dbReference type="PANTHER" id="PTHR43708:SF3">
    <property type="entry name" value="OXIDOREDUCTASE"/>
    <property type="match status" value="1"/>
</dbReference>
<evidence type="ECO:0000259" key="1">
    <source>
        <dbReference type="Pfam" id="PF01408"/>
    </source>
</evidence>
<protein>
    <submittedName>
        <fullName evidence="3">Gfo/Idh/MocA family oxidoreductase</fullName>
    </submittedName>
</protein>
<keyword evidence="4" id="KW-1185">Reference proteome</keyword>
<dbReference type="InterPro" id="IPR036291">
    <property type="entry name" value="NAD(P)-bd_dom_sf"/>
</dbReference>
<gene>
    <name evidence="3" type="ORF">M3P05_06850</name>
</gene>
<reference evidence="3 4" key="1">
    <citation type="submission" date="2022-05" db="EMBL/GenBank/DDBJ databases">
        <authorList>
            <person name="Park J.-S."/>
        </authorList>
    </citation>
    <scope>NUCLEOTIDE SEQUENCE [LARGE SCALE GENOMIC DNA]</scope>
    <source>
        <strain evidence="3 4">2012CJ34-2</strain>
    </source>
</reference>
<evidence type="ECO:0000259" key="2">
    <source>
        <dbReference type="Pfam" id="PF02894"/>
    </source>
</evidence>
<dbReference type="Pfam" id="PF01408">
    <property type="entry name" value="GFO_IDH_MocA"/>
    <property type="match status" value="1"/>
</dbReference>
<feature type="domain" description="Gfo/Idh/MocA-like oxidoreductase C-terminal" evidence="2">
    <location>
        <begin position="154"/>
        <end position="385"/>
    </location>
</feature>
<dbReference type="SUPFAM" id="SSF51735">
    <property type="entry name" value="NAD(P)-binding Rossmann-fold domains"/>
    <property type="match status" value="1"/>
</dbReference>
<accession>A0ABT0PE44</accession>
<evidence type="ECO:0000313" key="3">
    <source>
        <dbReference type="EMBL" id="MCL6269658.1"/>
    </source>
</evidence>
<organism evidence="3 4">
    <name type="scientific">Parendozoicomonas callyspongiae</name>
    <dbReference type="NCBI Taxonomy" id="2942213"/>
    <lineage>
        <taxon>Bacteria</taxon>
        <taxon>Pseudomonadati</taxon>
        <taxon>Pseudomonadota</taxon>
        <taxon>Gammaproteobacteria</taxon>
        <taxon>Oceanospirillales</taxon>
        <taxon>Endozoicomonadaceae</taxon>
        <taxon>Parendozoicomonas</taxon>
    </lineage>
</organism>
<name>A0ABT0PE44_9GAMM</name>
<dbReference type="InterPro" id="IPR051317">
    <property type="entry name" value="Gfo/Idh/MocA_oxidoreduct"/>
</dbReference>
<dbReference type="InterPro" id="IPR000683">
    <property type="entry name" value="Gfo/Idh/MocA-like_OxRdtase_N"/>
</dbReference>
<sequence>MIRKENLNKPLRWGLVGGGQGSQIGFSHRDAARRDGNFQLLAGAFDVDPDRSRRFGMEELRLNEDRCYGDYKEMFSREAEREDGVQVVTIATPNSTHYAIAKLALEHNLHVICEKPLTFTAAESEHLKELAEARGLIFGVMYGYTGYPIIAQARAMVERGDLGKVRIVHMQFSHGYHAEAVEKNDPGLAWRVTPEASGPTYVLGDLGTHCLQMGQLISGQKMESLSCMRSSFVEGRQLEDDAHVMIRYESGAVGTLWTSAVAVGNTHSFKVEVIGEKGTIRWWDEHPNQLEYAPLNEPFRKLDRAMGYLYDSARFERVGGGHPEGYFDSWANIYRNFGLAINAAQDGMQEHLKNIWYPGIDDGIEGVRFIERCVESSDNGSKWVAF</sequence>
<dbReference type="PANTHER" id="PTHR43708">
    <property type="entry name" value="CONSERVED EXPRESSED OXIDOREDUCTASE (EUROFUNG)"/>
    <property type="match status" value="1"/>
</dbReference>
<dbReference type="Pfam" id="PF02894">
    <property type="entry name" value="GFO_IDH_MocA_C"/>
    <property type="match status" value="1"/>
</dbReference>
<dbReference type="Proteomes" id="UP001203338">
    <property type="component" value="Unassembled WGS sequence"/>
</dbReference>
<comment type="caution">
    <text evidence="3">The sequence shown here is derived from an EMBL/GenBank/DDBJ whole genome shotgun (WGS) entry which is preliminary data.</text>
</comment>
<dbReference type="EMBL" id="JAMFLX010000007">
    <property type="protein sequence ID" value="MCL6269658.1"/>
    <property type="molecule type" value="Genomic_DNA"/>
</dbReference>
<evidence type="ECO:0000313" key="4">
    <source>
        <dbReference type="Proteomes" id="UP001203338"/>
    </source>
</evidence>
<dbReference type="Gene3D" id="3.40.50.720">
    <property type="entry name" value="NAD(P)-binding Rossmann-like Domain"/>
    <property type="match status" value="1"/>
</dbReference>
<feature type="domain" description="Gfo/Idh/MocA-like oxidoreductase N-terminal" evidence="1">
    <location>
        <begin position="11"/>
        <end position="141"/>
    </location>
</feature>
<dbReference type="Gene3D" id="3.30.360.10">
    <property type="entry name" value="Dihydrodipicolinate Reductase, domain 2"/>
    <property type="match status" value="1"/>
</dbReference>